<reference evidence="2" key="1">
    <citation type="submission" date="2020-03" db="EMBL/GenBank/DDBJ databases">
        <title>The deep terrestrial virosphere.</title>
        <authorList>
            <person name="Holmfeldt K."/>
            <person name="Nilsson E."/>
            <person name="Simone D."/>
            <person name="Lopez-Fernandez M."/>
            <person name="Wu X."/>
            <person name="de Brujin I."/>
            <person name="Lundin D."/>
            <person name="Andersson A."/>
            <person name="Bertilsson S."/>
            <person name="Dopson M."/>
        </authorList>
    </citation>
    <scope>NUCLEOTIDE SEQUENCE</scope>
    <source>
        <strain evidence="2">MM415B00340</strain>
    </source>
</reference>
<feature type="compositionally biased region" description="Basic and acidic residues" evidence="1">
    <location>
        <begin position="403"/>
        <end position="415"/>
    </location>
</feature>
<sequence>MDTRLSTSNPVDRYLGFGGQPPESGNPVDKYFEGVGPIEEKPKKGLGYYAGIPAAPFETAATLGTGMLFGLPASGLAQTIALLSGGTTEEATGFGEEFAQQFTYEPKTQAGMELTEFVGGWLEKPAQLVRSLGNKMYDIKIAEDQFKDSPDLVAAAVTGITTPLEFIAYALLFKGAKGAFGKGSKAMKSAAAKLSPKDTEALKALGEAKPEFKYDVEELLKWKDEQAPELGPTPKTARTTGEIQQWTKDIEAAKGQPPEDPYSFPSTTPTPKIPGPAGPLLGEKAPIGRMPQDIGREVAAKSGSETLGEAVQSALEFTAEAKTSEASTAEQQLLTAIRRARRDGSYRELSEPLRKVTALRKSEPVLGEKAPLPTMGRPRTRPVVEEPIVEEPSSVQILNIEPLKPEPKLETKLGKEVPSAEPPTEAPVSEWTTPQKVDGRKYQFMTDSEGNVFVRHPEGREFGSKSAAKAAAKTLSKEGVGEFEVVDGPEGKSLLRQVKETTTEVSVESTIKTTGKTPIKTKGFLISDHPEGKFILPEAYDIPRGNLEGAPIDTNELYKLPYFALAKEVSPGRYEIVEVNVSKELRRKSIASKMYKALAGEIEKEGGSLYIESTGEGRTKLGTNLVEGLRKKGIVDESGRVITERLEESVPPNPRFKGWQETAEGPPIALYDIDQKMPDGSIKPNTQSAEGLRKLGIEIPETPPAPTPTAAAEPSTYSATLYHASKTGELSKTGRHTDEGVGVFLTPDEGFAKDFGEVVKKYDVKLDKVLDLSDIPADKEMSASELVKLLNEKGLKVGIEDLKLSKGAETAVRPIDEWAPEMERASGRMKEQDFDGYRRNVLDYDEKPVEEVVVLDESKVTPVAEKPAKPITKRRKGGAATPEGVAKKYNLEYKGSEEVSVDETGKPVTEYTFYDPQTGREFVAESLRTVGEELEYLRKIREEPTLEAEPTKAPISNVADTETRLKEIAGMDDYDTALVEVGKTIEQIEKGKFDTAADKSDAIDMAEDFQSYIRRAKEKAAEKTSGRVEYEHKPLEPGEKVAAVKSMLDFEMEESGSVGEAVKSVTKKLRESKTDIEDDGYRSVGDTARDLVTLFSEGDETGAIGMWDRTRPKGMTGAQKEALSGILGDAKRIGKDVEKMLKDLGFNTGQIREVKNMVKEVEGEAKSKALDPENLPKVIKHKTRVKKGVTIERPPVTEGMFRVLESAAELTKKKFGGWFENPMRFFEEADWGERDGHLKNMLYRMMTKKENLISRELEQFNSRLKDIKSGTTWRSRERVSNYGIGKQKGGPEILKEMGVERVESLTGPEEIAYNKLRTEYDTLGKRVNDIRVKVGREPFKWVEDYFTFFRDLSMLEKMGVKIDPTFDISSRIQQQRASIGTTPFRFAKARIGSRIPVELDPFYVMEAYGASAVRHIHMSPVTALIRELRNPIKHPDTGKMWQLKYHKPRLDEALRQWGNFLSGQDPMRLPGPVDRSIRMLNRNLTYSILSANLRSALIQPSALKNTVVEIGAKYTFEGIKGLLDPAIRAEVLAKSKVIHQRVYTEALTDAFRMIKGKRLGEAREWLGKKGLAPLQLLDMETAKATWRGAYLKAKEGLKYSEEKAINYADDVVTRSQASSMAGDLSPVQRTALGKALTMFQTYTISELNFLLKDVLGMRRGSRTLTPETLGRIAGYIVATTAFNILYENILGIQSPFPTPIKSFAEAIDNDESVGYAALMAAKEFIEPLPILGGGVRYSTSPLGAPAELLTETFKKFGSDPMQKSWLEIGGKWLGVPGAAQIAKSIKASKRGESGYDIIMGNYTKEGKKRDTRLTFGRKDRKRLGF</sequence>
<feature type="region of interest" description="Disordered" evidence="1">
    <location>
        <begin position="1"/>
        <end position="28"/>
    </location>
</feature>
<organism evidence="2">
    <name type="scientific">viral metagenome</name>
    <dbReference type="NCBI Taxonomy" id="1070528"/>
    <lineage>
        <taxon>unclassified sequences</taxon>
        <taxon>metagenomes</taxon>
        <taxon>organismal metagenomes</taxon>
    </lineage>
</organism>
<proteinExistence type="predicted"/>
<gene>
    <name evidence="2" type="ORF">MM415B00340_0043</name>
</gene>
<feature type="region of interest" description="Disordered" evidence="1">
    <location>
        <begin position="401"/>
        <end position="435"/>
    </location>
</feature>
<protein>
    <submittedName>
        <fullName evidence="2">Uncharacterized protein</fullName>
    </submittedName>
</protein>
<evidence type="ECO:0000256" key="1">
    <source>
        <dbReference type="SAM" id="MobiDB-lite"/>
    </source>
</evidence>
<feature type="compositionally biased region" description="Polar residues" evidence="1">
    <location>
        <begin position="1"/>
        <end position="10"/>
    </location>
</feature>
<dbReference type="EMBL" id="MT141558">
    <property type="protein sequence ID" value="QJA66659.1"/>
    <property type="molecule type" value="Genomic_DNA"/>
</dbReference>
<name>A0A6M3J923_9ZZZZ</name>
<evidence type="ECO:0000313" key="2">
    <source>
        <dbReference type="EMBL" id="QJA66659.1"/>
    </source>
</evidence>
<accession>A0A6M3J923</accession>
<feature type="region of interest" description="Disordered" evidence="1">
    <location>
        <begin position="253"/>
        <end position="272"/>
    </location>
</feature>